<feature type="non-terminal residue" evidence="1">
    <location>
        <position position="18"/>
    </location>
</feature>
<name>A0A392SK66_9FABA</name>
<comment type="caution">
    <text evidence="1">The sequence shown here is derived from an EMBL/GenBank/DDBJ whole genome shotgun (WGS) entry which is preliminary data.</text>
</comment>
<sequence length="18" mass="2022">MISSPLLDLFEKDTGKVE</sequence>
<evidence type="ECO:0000313" key="1">
    <source>
        <dbReference type="EMBL" id="MCI48266.1"/>
    </source>
</evidence>
<keyword evidence="2" id="KW-1185">Reference proteome</keyword>
<proteinExistence type="predicted"/>
<dbReference type="EMBL" id="LXQA010384060">
    <property type="protein sequence ID" value="MCI48266.1"/>
    <property type="molecule type" value="Genomic_DNA"/>
</dbReference>
<dbReference type="AlphaFoldDB" id="A0A392SK66"/>
<protein>
    <submittedName>
        <fullName evidence="1">Uncharacterized protein</fullName>
    </submittedName>
</protein>
<accession>A0A392SK66</accession>
<evidence type="ECO:0000313" key="2">
    <source>
        <dbReference type="Proteomes" id="UP000265520"/>
    </source>
</evidence>
<reference evidence="1 2" key="1">
    <citation type="journal article" date="2018" name="Front. Plant Sci.">
        <title>Red Clover (Trifolium pratense) and Zigzag Clover (T. medium) - A Picture of Genomic Similarities and Differences.</title>
        <authorList>
            <person name="Dluhosova J."/>
            <person name="Istvanek J."/>
            <person name="Nedelnik J."/>
            <person name="Repkova J."/>
        </authorList>
    </citation>
    <scope>NUCLEOTIDE SEQUENCE [LARGE SCALE GENOMIC DNA]</scope>
    <source>
        <strain evidence="2">cv. 10/8</strain>
        <tissue evidence="1">Leaf</tissue>
    </source>
</reference>
<organism evidence="1 2">
    <name type="scientific">Trifolium medium</name>
    <dbReference type="NCBI Taxonomy" id="97028"/>
    <lineage>
        <taxon>Eukaryota</taxon>
        <taxon>Viridiplantae</taxon>
        <taxon>Streptophyta</taxon>
        <taxon>Embryophyta</taxon>
        <taxon>Tracheophyta</taxon>
        <taxon>Spermatophyta</taxon>
        <taxon>Magnoliopsida</taxon>
        <taxon>eudicotyledons</taxon>
        <taxon>Gunneridae</taxon>
        <taxon>Pentapetalae</taxon>
        <taxon>rosids</taxon>
        <taxon>fabids</taxon>
        <taxon>Fabales</taxon>
        <taxon>Fabaceae</taxon>
        <taxon>Papilionoideae</taxon>
        <taxon>50 kb inversion clade</taxon>
        <taxon>NPAAA clade</taxon>
        <taxon>Hologalegina</taxon>
        <taxon>IRL clade</taxon>
        <taxon>Trifolieae</taxon>
        <taxon>Trifolium</taxon>
    </lineage>
</organism>
<dbReference type="Proteomes" id="UP000265520">
    <property type="component" value="Unassembled WGS sequence"/>
</dbReference>